<dbReference type="RefSeq" id="WP_116774580.1">
    <property type="nucleotide sequence ID" value="NZ_QDKG01000001.1"/>
</dbReference>
<keyword evidence="3" id="KW-1185">Reference proteome</keyword>
<protein>
    <submittedName>
        <fullName evidence="2">Uncharacterized protein</fullName>
    </submittedName>
</protein>
<evidence type="ECO:0000256" key="1">
    <source>
        <dbReference type="SAM" id="MobiDB-lite"/>
    </source>
</evidence>
<dbReference type="EMBL" id="QDKG01000001">
    <property type="protein sequence ID" value="PVH26721.1"/>
    <property type="molecule type" value="Genomic_DNA"/>
</dbReference>
<feature type="compositionally biased region" description="Basic and acidic residues" evidence="1">
    <location>
        <begin position="108"/>
        <end position="117"/>
    </location>
</feature>
<feature type="compositionally biased region" description="Basic and acidic residues" evidence="1">
    <location>
        <begin position="51"/>
        <end position="86"/>
    </location>
</feature>
<sequence length="117" mass="13259">MTTTQQKTDEQTQNSRIIIGAILCYTNPLHHPTPGIQAWAMTNNRPINYRSEIEPTEDQRIRDDKGGEKQRSEDTKEVDNPDKTDENIPVPDTEEGEPEDLPDTEDPNVAKDDVSDI</sequence>
<organism evidence="2 3">
    <name type="scientific">Sphingobacterium corticibacter</name>
    <dbReference type="NCBI Taxonomy" id="2171749"/>
    <lineage>
        <taxon>Bacteria</taxon>
        <taxon>Pseudomonadati</taxon>
        <taxon>Bacteroidota</taxon>
        <taxon>Sphingobacteriia</taxon>
        <taxon>Sphingobacteriales</taxon>
        <taxon>Sphingobacteriaceae</taxon>
        <taxon>Sphingobacterium</taxon>
    </lineage>
</organism>
<feature type="compositionally biased region" description="Acidic residues" evidence="1">
    <location>
        <begin position="92"/>
        <end position="106"/>
    </location>
</feature>
<gene>
    <name evidence="2" type="ORF">DC487_03685</name>
</gene>
<accession>A0A2T8HMQ1</accession>
<name>A0A2T8HMQ1_9SPHI</name>
<comment type="caution">
    <text evidence="2">The sequence shown here is derived from an EMBL/GenBank/DDBJ whole genome shotgun (WGS) entry which is preliminary data.</text>
</comment>
<dbReference type="Proteomes" id="UP000245627">
    <property type="component" value="Unassembled WGS sequence"/>
</dbReference>
<evidence type="ECO:0000313" key="3">
    <source>
        <dbReference type="Proteomes" id="UP000245627"/>
    </source>
</evidence>
<reference evidence="2 3" key="1">
    <citation type="submission" date="2018-04" db="EMBL/GenBank/DDBJ databases">
        <title>Sphingobacterium cortibacter sp. nov.</title>
        <authorList>
            <person name="Li Y."/>
        </authorList>
    </citation>
    <scope>NUCLEOTIDE SEQUENCE [LARGE SCALE GENOMIC DNA]</scope>
    <source>
        <strain evidence="2 3">2c-3</strain>
    </source>
</reference>
<feature type="region of interest" description="Disordered" evidence="1">
    <location>
        <begin position="50"/>
        <end position="117"/>
    </location>
</feature>
<evidence type="ECO:0000313" key="2">
    <source>
        <dbReference type="EMBL" id="PVH26721.1"/>
    </source>
</evidence>
<proteinExistence type="predicted"/>
<dbReference type="OrthoDB" id="9854841at2"/>
<dbReference type="AlphaFoldDB" id="A0A2T8HMQ1"/>